<protein>
    <recommendedName>
        <fullName evidence="2">asparaginase</fullName>
        <ecNumber evidence="2">3.5.1.1</ecNumber>
    </recommendedName>
</protein>
<dbReference type="Proteomes" id="UP000078070">
    <property type="component" value="Chromosome"/>
</dbReference>
<evidence type="ECO:0000256" key="2">
    <source>
        <dbReference type="ARBA" id="ARBA00012920"/>
    </source>
</evidence>
<evidence type="ECO:0000313" key="10">
    <source>
        <dbReference type="EMBL" id="ANG64364.1"/>
    </source>
</evidence>
<dbReference type="STRING" id="1821621.A8C75_19040"/>
<dbReference type="GO" id="GO:0004067">
    <property type="term" value="F:asparaginase activity"/>
    <property type="evidence" value="ECO:0007669"/>
    <property type="project" value="UniProtKB-UniRule"/>
</dbReference>
<feature type="domain" description="L-asparaginase N-terminal" evidence="8">
    <location>
        <begin position="4"/>
        <end position="191"/>
    </location>
</feature>
<feature type="active site" description="O-isoaspartyl threonine intermediate" evidence="4">
    <location>
        <position position="13"/>
    </location>
</feature>
<evidence type="ECO:0000256" key="6">
    <source>
        <dbReference type="PROSITE-ProRule" id="PRU10099"/>
    </source>
</evidence>
<dbReference type="PANTHER" id="PTHR11707">
    <property type="entry name" value="L-ASPARAGINASE"/>
    <property type="match status" value="1"/>
</dbReference>
<feature type="active site" evidence="7">
    <location>
        <position position="90"/>
    </location>
</feature>
<evidence type="ECO:0000313" key="11">
    <source>
        <dbReference type="Proteomes" id="UP000078070"/>
    </source>
</evidence>
<keyword evidence="11" id="KW-1185">Reference proteome</keyword>
<evidence type="ECO:0000259" key="8">
    <source>
        <dbReference type="Pfam" id="PF00710"/>
    </source>
</evidence>
<evidence type="ECO:0000256" key="3">
    <source>
        <dbReference type="ARBA" id="ARBA00022801"/>
    </source>
</evidence>
<dbReference type="InterPro" id="IPR037152">
    <property type="entry name" value="L-asparaginase_N_sf"/>
</dbReference>
<keyword evidence="3" id="KW-0378">Hydrolase</keyword>
<dbReference type="InterPro" id="IPR020827">
    <property type="entry name" value="Asparaginase/glutaminase_AS1"/>
</dbReference>
<reference evidence="10 11" key="2">
    <citation type="journal article" date="2018" name="Int. J. Syst. Evol. Microbiol.">
        <title>Marinobacterium aestuarii sp. nov., a benzene-degrading marine bacterium isolated from estuary sediment.</title>
        <authorList>
            <person name="Bae S.S."/>
            <person name="Jung J."/>
            <person name="Chung D."/>
            <person name="Baek K."/>
        </authorList>
    </citation>
    <scope>NUCLEOTIDE SEQUENCE [LARGE SCALE GENOMIC DNA]</scope>
    <source>
        <strain evidence="10 11">ST58-10</strain>
    </source>
</reference>
<dbReference type="InterPro" id="IPR006034">
    <property type="entry name" value="Asparaginase/glutaminase-like"/>
</dbReference>
<feature type="active site" evidence="6">
    <location>
        <position position="13"/>
    </location>
</feature>
<dbReference type="NCBIfam" id="TIGR00519">
    <property type="entry name" value="asnASE_I"/>
    <property type="match status" value="1"/>
</dbReference>
<dbReference type="PROSITE" id="PS00917">
    <property type="entry name" value="ASN_GLN_ASE_2"/>
    <property type="match status" value="1"/>
</dbReference>
<dbReference type="SMART" id="SM00870">
    <property type="entry name" value="Asparaginase"/>
    <property type="match status" value="1"/>
</dbReference>
<evidence type="ECO:0000256" key="7">
    <source>
        <dbReference type="PROSITE-ProRule" id="PRU10100"/>
    </source>
</evidence>
<evidence type="ECO:0000256" key="4">
    <source>
        <dbReference type="PIRSR" id="PIRSR001220-1"/>
    </source>
</evidence>
<dbReference type="PIRSF" id="PIRSF001220">
    <property type="entry name" value="L-ASNase_gatD"/>
    <property type="match status" value="1"/>
</dbReference>
<feature type="binding site" evidence="5">
    <location>
        <begin position="90"/>
        <end position="91"/>
    </location>
    <ligand>
        <name>substrate</name>
    </ligand>
</feature>
<dbReference type="NCBIfam" id="NF006998">
    <property type="entry name" value="PRK09461.1"/>
    <property type="match status" value="1"/>
</dbReference>
<evidence type="ECO:0000256" key="1">
    <source>
        <dbReference type="ARBA" id="ARBA00010518"/>
    </source>
</evidence>
<dbReference type="InterPro" id="IPR027474">
    <property type="entry name" value="L-asparaginase_N"/>
</dbReference>
<feature type="binding site" evidence="5">
    <location>
        <position position="59"/>
    </location>
    <ligand>
        <name>substrate</name>
    </ligand>
</feature>
<dbReference type="EC" id="3.5.1.1" evidence="2"/>
<dbReference type="Gene3D" id="3.40.50.40">
    <property type="match status" value="1"/>
</dbReference>
<reference evidence="11" key="1">
    <citation type="submission" date="2016-05" db="EMBL/GenBank/DDBJ databases">
        <authorList>
            <person name="Baek K."/>
            <person name="Yang S.-J."/>
        </authorList>
    </citation>
    <scope>NUCLEOTIDE SEQUENCE [LARGE SCALE GENOMIC DNA]</scope>
    <source>
        <strain evidence="11">ST58-10</strain>
    </source>
</reference>
<dbReference type="RefSeq" id="WP_067385898.1">
    <property type="nucleotide sequence ID" value="NZ_CP015839.1"/>
</dbReference>
<dbReference type="Pfam" id="PF00710">
    <property type="entry name" value="Asparaginase"/>
    <property type="match status" value="1"/>
</dbReference>
<organism evidence="10 11">
    <name type="scientific">Marinobacterium aestuarii</name>
    <dbReference type="NCBI Taxonomy" id="1821621"/>
    <lineage>
        <taxon>Bacteria</taxon>
        <taxon>Pseudomonadati</taxon>
        <taxon>Pseudomonadota</taxon>
        <taxon>Gammaproteobacteria</taxon>
        <taxon>Oceanospirillales</taxon>
        <taxon>Oceanospirillaceae</taxon>
        <taxon>Marinobacterium</taxon>
    </lineage>
</organism>
<dbReference type="CDD" id="cd08963">
    <property type="entry name" value="L-asparaginase_I"/>
    <property type="match status" value="1"/>
</dbReference>
<dbReference type="AlphaFoldDB" id="A0A1A9F205"/>
<dbReference type="FunFam" id="3.40.50.1170:FF:000001">
    <property type="entry name" value="L-asparaginase 2"/>
    <property type="match status" value="1"/>
</dbReference>
<dbReference type="InterPro" id="IPR027473">
    <property type="entry name" value="L-asparaginase_C"/>
</dbReference>
<dbReference type="EMBL" id="CP015839">
    <property type="protein sequence ID" value="ANG64364.1"/>
    <property type="molecule type" value="Genomic_DNA"/>
</dbReference>
<dbReference type="SUPFAM" id="SSF53774">
    <property type="entry name" value="Glutaminase/Asparaginase"/>
    <property type="match status" value="1"/>
</dbReference>
<dbReference type="Pfam" id="PF17763">
    <property type="entry name" value="Asparaginase_C"/>
    <property type="match status" value="1"/>
</dbReference>
<dbReference type="OrthoDB" id="9788068at2"/>
<sequence>MKSKVLIIHTGGTIGMHPSDQGYVPVPGFNELLQQKLSKQAQQNLPHFEILEFAQLIDSSNIQPSDWTRLGKTLMEHYDDYKGFVVLHGTDTMAYTASALSFILQGLDKPVILTGSQIPLIEPRNDALDNLITALILAGNYAVPEVCIYFNGRLLRGNRACKLRATGFDAFDTPNCPWLGQAGIHIELQEHLLLERGAPRFEAPHFDPGAVSLLHLYPGMPGRIAAQLLEDSQLKGLLIRSFGVGNPPDENRELMQALEQASARGQVVVNLTQCLQGKVSQGAYATGGKLNDIGVVPGSDLTVEAAFTKLHFLVATGESPIRIRELMQTSICGEQS</sequence>
<feature type="domain" description="Asparaginase/glutaminase C-terminal" evidence="9">
    <location>
        <begin position="211"/>
        <end position="327"/>
    </location>
</feature>
<dbReference type="InterPro" id="IPR041725">
    <property type="entry name" value="L-asparaginase_I"/>
</dbReference>
<name>A0A1A9F205_9GAMM</name>
<dbReference type="KEGG" id="mars:A8C75_19040"/>
<dbReference type="PROSITE" id="PS00144">
    <property type="entry name" value="ASN_GLN_ASE_1"/>
    <property type="match status" value="1"/>
</dbReference>
<dbReference type="PROSITE" id="PS51732">
    <property type="entry name" value="ASN_GLN_ASE_3"/>
    <property type="match status" value="1"/>
</dbReference>
<comment type="similarity">
    <text evidence="1">Belongs to the asparaginase 1 family.</text>
</comment>
<accession>A0A1A9F205</accession>
<evidence type="ECO:0000259" key="9">
    <source>
        <dbReference type="Pfam" id="PF17763"/>
    </source>
</evidence>
<gene>
    <name evidence="10" type="primary">ansA</name>
    <name evidence="10" type="ORF">A8C75_19040</name>
</gene>
<dbReference type="InterPro" id="IPR040919">
    <property type="entry name" value="Asparaginase_C"/>
</dbReference>
<proteinExistence type="inferred from homology"/>
<dbReference type="GO" id="GO:0009066">
    <property type="term" value="P:aspartate family amino acid metabolic process"/>
    <property type="evidence" value="ECO:0007669"/>
    <property type="project" value="UniProtKB-ARBA"/>
</dbReference>
<evidence type="ECO:0000256" key="5">
    <source>
        <dbReference type="PIRSR" id="PIRSR001220-2"/>
    </source>
</evidence>
<dbReference type="FunFam" id="3.40.50.40:FF:000001">
    <property type="entry name" value="L-asparaginase 1"/>
    <property type="match status" value="1"/>
</dbReference>
<dbReference type="PRINTS" id="PR00139">
    <property type="entry name" value="ASNGLNASE"/>
</dbReference>
<dbReference type="InterPro" id="IPR006033">
    <property type="entry name" value="AsnA_fam"/>
</dbReference>
<dbReference type="PIRSF" id="PIRSF500176">
    <property type="entry name" value="L_ASNase"/>
    <property type="match status" value="1"/>
</dbReference>
<dbReference type="InterPro" id="IPR027475">
    <property type="entry name" value="Asparaginase/glutaminase_AS2"/>
</dbReference>
<dbReference type="InterPro" id="IPR036152">
    <property type="entry name" value="Asp/glu_Ase-like_sf"/>
</dbReference>
<dbReference type="Gene3D" id="3.40.50.1170">
    <property type="entry name" value="L-asparaginase, N-terminal domain"/>
    <property type="match status" value="1"/>
</dbReference>
<dbReference type="PANTHER" id="PTHR11707:SF28">
    <property type="entry name" value="60 KDA LYSOPHOSPHOLIPASE"/>
    <property type="match status" value="1"/>
</dbReference>
<dbReference type="SFLD" id="SFLDS00057">
    <property type="entry name" value="Glutaminase/Asparaginase"/>
    <property type="match status" value="1"/>
</dbReference>